<dbReference type="AlphaFoldDB" id="A0A9P6EI93"/>
<name>A0A9P6EI93_9AGAR</name>
<proteinExistence type="predicted"/>
<feature type="non-terminal residue" evidence="2">
    <location>
        <position position="113"/>
    </location>
</feature>
<keyword evidence="1" id="KW-0472">Membrane</keyword>
<dbReference type="EMBL" id="MU157848">
    <property type="protein sequence ID" value="KAF9529164.1"/>
    <property type="molecule type" value="Genomic_DNA"/>
</dbReference>
<keyword evidence="1" id="KW-0812">Transmembrane</keyword>
<keyword evidence="1" id="KW-1133">Transmembrane helix</keyword>
<evidence type="ECO:0000313" key="2">
    <source>
        <dbReference type="EMBL" id="KAF9529164.1"/>
    </source>
</evidence>
<keyword evidence="3" id="KW-1185">Reference proteome</keyword>
<feature type="transmembrane region" description="Helical" evidence="1">
    <location>
        <begin position="6"/>
        <end position="24"/>
    </location>
</feature>
<accession>A0A9P6EI93</accession>
<comment type="caution">
    <text evidence="2">The sequence shown here is derived from an EMBL/GenBank/DDBJ whole genome shotgun (WGS) entry which is preliminary data.</text>
</comment>
<reference evidence="2" key="1">
    <citation type="submission" date="2020-11" db="EMBL/GenBank/DDBJ databases">
        <authorList>
            <consortium name="DOE Joint Genome Institute"/>
            <person name="Ahrendt S."/>
            <person name="Riley R."/>
            <person name="Andreopoulos W."/>
            <person name="Labutti K."/>
            <person name="Pangilinan J."/>
            <person name="Ruiz-Duenas F.J."/>
            <person name="Barrasa J.M."/>
            <person name="Sanchez-Garcia M."/>
            <person name="Camarero S."/>
            <person name="Miyauchi S."/>
            <person name="Serrano A."/>
            <person name="Linde D."/>
            <person name="Babiker R."/>
            <person name="Drula E."/>
            <person name="Ayuso-Fernandez I."/>
            <person name="Pacheco R."/>
            <person name="Padilla G."/>
            <person name="Ferreira P."/>
            <person name="Barriuso J."/>
            <person name="Kellner H."/>
            <person name="Castanera R."/>
            <person name="Alfaro M."/>
            <person name="Ramirez L."/>
            <person name="Pisabarro A.G."/>
            <person name="Kuo A."/>
            <person name="Tritt A."/>
            <person name="Lipzen A."/>
            <person name="He G."/>
            <person name="Yan M."/>
            <person name="Ng V."/>
            <person name="Cullen D."/>
            <person name="Martin F."/>
            <person name="Rosso M.-N."/>
            <person name="Henrissat B."/>
            <person name="Hibbett D."/>
            <person name="Martinez A.T."/>
            <person name="Grigoriev I.V."/>
        </authorList>
    </citation>
    <scope>NUCLEOTIDE SEQUENCE</scope>
    <source>
        <strain evidence="2">CBS 506.95</strain>
    </source>
</reference>
<evidence type="ECO:0000313" key="3">
    <source>
        <dbReference type="Proteomes" id="UP000807306"/>
    </source>
</evidence>
<gene>
    <name evidence="2" type="ORF">CPB83DRAFT_853343</name>
</gene>
<evidence type="ECO:0000256" key="1">
    <source>
        <dbReference type="SAM" id="Phobius"/>
    </source>
</evidence>
<sequence length="113" mass="13008">MESSPFVFISIVFCFLLPLSLISYPTSIPFLVSDIPRNLTTIPSRFDIHPPSLTLTTRPSPLTFSQAHYYVTTGSFILYRSFPPPSRYFQDSNWRQSVCMLNHWVSNIPNLAY</sequence>
<protein>
    <submittedName>
        <fullName evidence="2">Uncharacterized protein</fullName>
    </submittedName>
</protein>
<dbReference type="Proteomes" id="UP000807306">
    <property type="component" value="Unassembled WGS sequence"/>
</dbReference>
<organism evidence="2 3">
    <name type="scientific">Crepidotus variabilis</name>
    <dbReference type="NCBI Taxonomy" id="179855"/>
    <lineage>
        <taxon>Eukaryota</taxon>
        <taxon>Fungi</taxon>
        <taxon>Dikarya</taxon>
        <taxon>Basidiomycota</taxon>
        <taxon>Agaricomycotina</taxon>
        <taxon>Agaricomycetes</taxon>
        <taxon>Agaricomycetidae</taxon>
        <taxon>Agaricales</taxon>
        <taxon>Agaricineae</taxon>
        <taxon>Crepidotaceae</taxon>
        <taxon>Crepidotus</taxon>
    </lineage>
</organism>